<evidence type="ECO:0008006" key="4">
    <source>
        <dbReference type="Google" id="ProtNLM"/>
    </source>
</evidence>
<feature type="transmembrane region" description="Helical" evidence="1">
    <location>
        <begin position="202"/>
        <end position="228"/>
    </location>
</feature>
<keyword evidence="1" id="KW-0472">Membrane</keyword>
<evidence type="ECO:0000256" key="1">
    <source>
        <dbReference type="SAM" id="Phobius"/>
    </source>
</evidence>
<feature type="transmembrane region" description="Helical" evidence="1">
    <location>
        <begin position="163"/>
        <end position="181"/>
    </location>
</feature>
<reference evidence="2 3" key="1">
    <citation type="submission" date="2016-10" db="EMBL/GenBank/DDBJ databases">
        <authorList>
            <person name="de Groot N.N."/>
        </authorList>
    </citation>
    <scope>NUCLEOTIDE SEQUENCE [LARGE SCALE GENOMIC DNA]</scope>
    <source>
        <strain evidence="2 3">CGMCC 1.3801</strain>
    </source>
</reference>
<keyword evidence="1" id="KW-1133">Transmembrane helix</keyword>
<keyword evidence="1" id="KW-0812">Transmembrane</keyword>
<protein>
    <recommendedName>
        <fullName evidence="4">Beta-carotene 15,15'-monooxygenase</fullName>
    </recommendedName>
</protein>
<dbReference type="AlphaFoldDB" id="A0A1G4VHE8"/>
<name>A0A1G4VHE8_9FLAO</name>
<gene>
    <name evidence="2" type="ORF">SAMN02927925_01071</name>
</gene>
<dbReference type="RefSeq" id="WP_023576650.1">
    <property type="nucleotide sequence ID" value="NZ_CBCSBQ010000007.1"/>
</dbReference>
<dbReference type="STRING" id="329186.SAMN02927925_01071"/>
<feature type="transmembrane region" description="Helical" evidence="1">
    <location>
        <begin position="81"/>
        <end position="105"/>
    </location>
</feature>
<dbReference type="eggNOG" id="ENOG5033NFM">
    <property type="taxonomic scope" value="Bacteria"/>
</dbReference>
<accession>A0A1G4VHE8</accession>
<sequence length="249" mass="27992">MNHINKRLSEIRQNGFELDLGNLINESFENYKKIALLAGLALTIVILTLMIAAIYGMSYFVDFENFKQEQFVLDFNTFTPMQIAMYIGASAFFAMFFAPFTAGLIKIAHDVETKDEVSFSNIFDCYKAAYLKDLMLSSFIIALFTSGIAVGFQMLHLEFVGTILNYVIGFLSCLTIPLIVFGRLNAVDAIVNSIMVVTKQPLIIFLALLLAIIGVFLGLIAFCLGIFFTLPYLYSMYYAIYKNSIGFEE</sequence>
<feature type="transmembrane region" description="Helical" evidence="1">
    <location>
        <begin position="134"/>
        <end position="157"/>
    </location>
</feature>
<dbReference type="EMBL" id="FMTY01000002">
    <property type="protein sequence ID" value="SCX06852.1"/>
    <property type="molecule type" value="Genomic_DNA"/>
</dbReference>
<organism evidence="2 3">
    <name type="scientific">Flavobacterium saliperosum</name>
    <dbReference type="NCBI Taxonomy" id="329186"/>
    <lineage>
        <taxon>Bacteria</taxon>
        <taxon>Pseudomonadati</taxon>
        <taxon>Bacteroidota</taxon>
        <taxon>Flavobacteriia</taxon>
        <taxon>Flavobacteriales</taxon>
        <taxon>Flavobacteriaceae</taxon>
        <taxon>Flavobacterium</taxon>
    </lineage>
</organism>
<dbReference type="Proteomes" id="UP000182124">
    <property type="component" value="Unassembled WGS sequence"/>
</dbReference>
<evidence type="ECO:0000313" key="3">
    <source>
        <dbReference type="Proteomes" id="UP000182124"/>
    </source>
</evidence>
<proteinExistence type="predicted"/>
<feature type="transmembrane region" description="Helical" evidence="1">
    <location>
        <begin position="34"/>
        <end position="61"/>
    </location>
</feature>
<evidence type="ECO:0000313" key="2">
    <source>
        <dbReference type="EMBL" id="SCX06852.1"/>
    </source>
</evidence>